<comment type="subcellular location">
    <subcellularLocation>
        <location evidence="1">Nucleus</location>
    </subcellularLocation>
</comment>
<sequence>MEMEEGDISNKRKKTGHDDDDHVNITFKDDEDEDEDDDDEEKKIQEFFSIIRSIREARDHILTNGSEEENNKKKMKKKVDEEEKAVAVWNPSFRPEDFAADDDKLIKYAPMAINFVDSSAKNAETADKEEDIVIKEGLDLKLSL</sequence>
<dbReference type="GO" id="GO:0005634">
    <property type="term" value="C:nucleus"/>
    <property type="evidence" value="ECO:0007669"/>
    <property type="project" value="UniProtKB-SubCell"/>
</dbReference>
<keyword evidence="3" id="KW-0539">Nucleus</keyword>
<feature type="compositionally biased region" description="Acidic residues" evidence="4">
    <location>
        <begin position="29"/>
        <end position="40"/>
    </location>
</feature>
<protein>
    <submittedName>
        <fullName evidence="5">Uncharacterized protein</fullName>
    </submittedName>
</protein>
<name>A0A7J7G9M4_CAMSI</name>
<dbReference type="Pfam" id="PF15699">
    <property type="entry name" value="NPR1_interact"/>
    <property type="match status" value="1"/>
</dbReference>
<feature type="region of interest" description="Disordered" evidence="4">
    <location>
        <begin position="1"/>
        <end position="42"/>
    </location>
</feature>
<dbReference type="GO" id="GO:0010112">
    <property type="term" value="P:regulation of systemic acquired resistance"/>
    <property type="evidence" value="ECO:0007669"/>
    <property type="project" value="InterPro"/>
</dbReference>
<organism evidence="5 6">
    <name type="scientific">Camellia sinensis</name>
    <name type="common">Tea plant</name>
    <name type="synonym">Thea sinensis</name>
    <dbReference type="NCBI Taxonomy" id="4442"/>
    <lineage>
        <taxon>Eukaryota</taxon>
        <taxon>Viridiplantae</taxon>
        <taxon>Streptophyta</taxon>
        <taxon>Embryophyta</taxon>
        <taxon>Tracheophyta</taxon>
        <taxon>Spermatophyta</taxon>
        <taxon>Magnoliopsida</taxon>
        <taxon>eudicotyledons</taxon>
        <taxon>Gunneridae</taxon>
        <taxon>Pentapetalae</taxon>
        <taxon>asterids</taxon>
        <taxon>Ericales</taxon>
        <taxon>Theaceae</taxon>
        <taxon>Camellia</taxon>
    </lineage>
</organism>
<comment type="similarity">
    <text evidence="2">Belongs to the NPR1-interactor family.</text>
</comment>
<accession>A0A7J7G9M4</accession>
<gene>
    <name evidence="5" type="ORF">HYC85_024763</name>
</gene>
<proteinExistence type="inferred from homology"/>
<evidence type="ECO:0000313" key="5">
    <source>
        <dbReference type="EMBL" id="KAF5937257.1"/>
    </source>
</evidence>
<evidence type="ECO:0000256" key="1">
    <source>
        <dbReference type="ARBA" id="ARBA00004123"/>
    </source>
</evidence>
<keyword evidence="6" id="KW-1185">Reference proteome</keyword>
<evidence type="ECO:0000256" key="3">
    <source>
        <dbReference type="ARBA" id="ARBA00023242"/>
    </source>
</evidence>
<dbReference type="AlphaFoldDB" id="A0A7J7G9M4"/>
<reference evidence="5 6" key="2">
    <citation type="submission" date="2020-07" db="EMBL/GenBank/DDBJ databases">
        <title>Genome assembly of wild tea tree DASZ reveals pedigree and selection history of tea varieties.</title>
        <authorList>
            <person name="Zhang W."/>
        </authorList>
    </citation>
    <scope>NUCLEOTIDE SEQUENCE [LARGE SCALE GENOMIC DNA]</scope>
    <source>
        <strain evidence="6">cv. G240</strain>
        <tissue evidence="5">Leaf</tissue>
    </source>
</reference>
<evidence type="ECO:0000256" key="2">
    <source>
        <dbReference type="ARBA" id="ARBA00009937"/>
    </source>
</evidence>
<comment type="caution">
    <text evidence="5">The sequence shown here is derived from an EMBL/GenBank/DDBJ whole genome shotgun (WGS) entry which is preliminary data.</text>
</comment>
<dbReference type="Proteomes" id="UP000593564">
    <property type="component" value="Unassembled WGS sequence"/>
</dbReference>
<dbReference type="PANTHER" id="PTHR33669">
    <property type="entry name" value="PROTEIN NEGATIVE REGULATOR OF RESISTANCE"/>
    <property type="match status" value="1"/>
</dbReference>
<evidence type="ECO:0000256" key="4">
    <source>
        <dbReference type="SAM" id="MobiDB-lite"/>
    </source>
</evidence>
<dbReference type="EMBL" id="JACBKZ010000012">
    <property type="protein sequence ID" value="KAF5937257.1"/>
    <property type="molecule type" value="Genomic_DNA"/>
</dbReference>
<dbReference type="PANTHER" id="PTHR33669:SF14">
    <property type="entry name" value="NRR REPRESSOR HOMOLOG 3"/>
    <property type="match status" value="1"/>
</dbReference>
<reference evidence="6" key="1">
    <citation type="journal article" date="2020" name="Nat. Commun.">
        <title>Genome assembly of wild tea tree DASZ reveals pedigree and selection history of tea varieties.</title>
        <authorList>
            <person name="Zhang W."/>
            <person name="Zhang Y."/>
            <person name="Qiu H."/>
            <person name="Guo Y."/>
            <person name="Wan H."/>
            <person name="Zhang X."/>
            <person name="Scossa F."/>
            <person name="Alseekh S."/>
            <person name="Zhang Q."/>
            <person name="Wang P."/>
            <person name="Xu L."/>
            <person name="Schmidt M.H."/>
            <person name="Jia X."/>
            <person name="Li D."/>
            <person name="Zhu A."/>
            <person name="Guo F."/>
            <person name="Chen W."/>
            <person name="Ni D."/>
            <person name="Usadel B."/>
            <person name="Fernie A.R."/>
            <person name="Wen W."/>
        </authorList>
    </citation>
    <scope>NUCLEOTIDE SEQUENCE [LARGE SCALE GENOMIC DNA]</scope>
    <source>
        <strain evidence="6">cv. G240</strain>
    </source>
</reference>
<dbReference type="InterPro" id="IPR031425">
    <property type="entry name" value="NPR1/NH1-interacting"/>
</dbReference>
<feature type="region of interest" description="Disordered" evidence="4">
    <location>
        <begin position="62"/>
        <end position="81"/>
    </location>
</feature>
<evidence type="ECO:0000313" key="6">
    <source>
        <dbReference type="Proteomes" id="UP000593564"/>
    </source>
</evidence>